<reference evidence="1 2" key="1">
    <citation type="submission" date="2008-10" db="EMBL/GenBank/DDBJ databases">
        <title>Draft genome sequence of Parabacteroides johnsonii (DSM 18315).</title>
        <authorList>
            <person name="Sudarsanam P."/>
            <person name="Ley R."/>
            <person name="Guruge J."/>
            <person name="Turnbaugh P.J."/>
            <person name="Mahowald M."/>
            <person name="Liep D."/>
            <person name="Gordon J."/>
        </authorList>
    </citation>
    <scope>NUCLEOTIDE SEQUENCE [LARGE SCALE GENOMIC DNA]</scope>
    <source>
        <strain evidence="1 2">DSM 18315</strain>
    </source>
</reference>
<name>B7B5A9_9BACT</name>
<dbReference type="HOGENOM" id="CLU_3255256_0_0_10"/>
<proteinExistence type="predicted"/>
<dbReference type="AlphaFoldDB" id="B7B5A9"/>
<dbReference type="STRING" id="537006.PRABACTJOHN_00217"/>
<evidence type="ECO:0000313" key="1">
    <source>
        <dbReference type="EMBL" id="EEC98404.1"/>
    </source>
</evidence>
<comment type="caution">
    <text evidence="1">The sequence shown here is derived from an EMBL/GenBank/DDBJ whole genome shotgun (WGS) entry which is preliminary data.</text>
</comment>
<accession>B7B5A9</accession>
<organism evidence="1 2">
    <name type="scientific">Parabacteroides johnsonii DSM 18315</name>
    <dbReference type="NCBI Taxonomy" id="537006"/>
    <lineage>
        <taxon>Bacteria</taxon>
        <taxon>Pseudomonadati</taxon>
        <taxon>Bacteroidota</taxon>
        <taxon>Bacteroidia</taxon>
        <taxon>Bacteroidales</taxon>
        <taxon>Tannerellaceae</taxon>
        <taxon>Parabacteroides</taxon>
    </lineage>
</organism>
<sequence length="42" mass="4846">MNLHNYLSDVFPIKTNPLQSMTARDCFLSASVFTEGEQMNFF</sequence>
<dbReference type="Proteomes" id="UP000005510">
    <property type="component" value="Unassembled WGS sequence"/>
</dbReference>
<gene>
    <name evidence="1" type="ORF">PRABACTJOHN_00217</name>
</gene>
<reference evidence="1 2" key="2">
    <citation type="submission" date="2008-10" db="EMBL/GenBank/DDBJ databases">
        <authorList>
            <person name="Fulton L."/>
            <person name="Clifton S."/>
            <person name="Fulton B."/>
            <person name="Xu J."/>
            <person name="Minx P."/>
            <person name="Pepin K.H."/>
            <person name="Johnson M."/>
            <person name="Bhonagiri V."/>
            <person name="Nash W.E."/>
            <person name="Mardis E.R."/>
            <person name="Wilson R.K."/>
        </authorList>
    </citation>
    <scope>NUCLEOTIDE SEQUENCE [LARGE SCALE GENOMIC DNA]</scope>
    <source>
        <strain evidence="1 2">DSM 18315</strain>
    </source>
</reference>
<evidence type="ECO:0000313" key="2">
    <source>
        <dbReference type="Proteomes" id="UP000005510"/>
    </source>
</evidence>
<protein>
    <submittedName>
        <fullName evidence="1">Uncharacterized protein</fullName>
    </submittedName>
</protein>
<dbReference type="EMBL" id="ABYH01000025">
    <property type="protein sequence ID" value="EEC98404.1"/>
    <property type="molecule type" value="Genomic_DNA"/>
</dbReference>